<dbReference type="SUPFAM" id="SSF53474">
    <property type="entry name" value="alpha/beta-Hydrolases"/>
    <property type="match status" value="1"/>
</dbReference>
<dbReference type="STRING" id="1802593.A2172_03575"/>
<evidence type="ECO:0000313" key="3">
    <source>
        <dbReference type="Proteomes" id="UP000176631"/>
    </source>
</evidence>
<dbReference type="PANTHER" id="PTHR43798:SF33">
    <property type="entry name" value="HYDROLASE, PUTATIVE (AFU_ORTHOLOGUE AFUA_2G14860)-RELATED"/>
    <property type="match status" value="1"/>
</dbReference>
<accession>A0A1G1W5M3</accession>
<dbReference type="EMBL" id="MHCP01000030">
    <property type="protein sequence ID" value="OGY22986.1"/>
    <property type="molecule type" value="Genomic_DNA"/>
</dbReference>
<dbReference type="InterPro" id="IPR000073">
    <property type="entry name" value="AB_hydrolase_1"/>
</dbReference>
<feature type="domain" description="AB hydrolase-1" evidence="1">
    <location>
        <begin position="24"/>
        <end position="259"/>
    </location>
</feature>
<evidence type="ECO:0000259" key="1">
    <source>
        <dbReference type="Pfam" id="PF00561"/>
    </source>
</evidence>
<dbReference type="InterPro" id="IPR029058">
    <property type="entry name" value="AB_hydrolase_fold"/>
</dbReference>
<dbReference type="InterPro" id="IPR000639">
    <property type="entry name" value="Epox_hydrolase-like"/>
</dbReference>
<dbReference type="PANTHER" id="PTHR43798">
    <property type="entry name" value="MONOACYLGLYCEROL LIPASE"/>
    <property type="match status" value="1"/>
</dbReference>
<dbReference type="Pfam" id="PF00561">
    <property type="entry name" value="Abhydrolase_1"/>
    <property type="match status" value="1"/>
</dbReference>
<dbReference type="PRINTS" id="PR00412">
    <property type="entry name" value="EPOXHYDRLASE"/>
</dbReference>
<sequence length="271" mass="30674">MVSKQINIEESKIFYYVYNLHLKPTLLAVPGFRGNHKALTAFARCFENHRVILLDLPGYGFSESLNKTHSLKNYALFLNSFVTSLGLKDFYLWGHSLGGSIGIQYAAMFPNLINKLILVSPAISGKGFLENLEADYYKLTNFLPRKYRKIWVANELISKLGGELLIRGVSNKRKQELINSGIKDLKEAKSRVIVESALSYLKTDLIELSKKIAAETLLIAGELDIIVPLERIKILRSSIRRSELIIIPEHSHLTPLEEPVHIATLTEDFIH</sequence>
<gene>
    <name evidence="2" type="ORF">A2172_03575</name>
</gene>
<dbReference type="GO" id="GO:0016020">
    <property type="term" value="C:membrane"/>
    <property type="evidence" value="ECO:0007669"/>
    <property type="project" value="TreeGrafter"/>
</dbReference>
<comment type="caution">
    <text evidence="2">The sequence shown here is derived from an EMBL/GenBank/DDBJ whole genome shotgun (WGS) entry which is preliminary data.</text>
</comment>
<dbReference type="GO" id="GO:0003824">
    <property type="term" value="F:catalytic activity"/>
    <property type="evidence" value="ECO:0007669"/>
    <property type="project" value="InterPro"/>
</dbReference>
<reference evidence="2 3" key="1">
    <citation type="journal article" date="2016" name="Nat. Commun.">
        <title>Thousands of microbial genomes shed light on interconnected biogeochemical processes in an aquifer system.</title>
        <authorList>
            <person name="Anantharaman K."/>
            <person name="Brown C.T."/>
            <person name="Hug L.A."/>
            <person name="Sharon I."/>
            <person name="Castelle C.J."/>
            <person name="Probst A.J."/>
            <person name="Thomas B.C."/>
            <person name="Singh A."/>
            <person name="Wilkins M.J."/>
            <person name="Karaoz U."/>
            <person name="Brodie E.L."/>
            <person name="Williams K.H."/>
            <person name="Hubbard S.S."/>
            <person name="Banfield J.F."/>
        </authorList>
    </citation>
    <scope>NUCLEOTIDE SEQUENCE [LARGE SCALE GENOMIC DNA]</scope>
</reference>
<name>A0A1G1W5M3_9BACT</name>
<dbReference type="Gene3D" id="3.40.50.1820">
    <property type="entry name" value="alpha/beta hydrolase"/>
    <property type="match status" value="1"/>
</dbReference>
<dbReference type="PRINTS" id="PR00111">
    <property type="entry name" value="ABHYDROLASE"/>
</dbReference>
<proteinExistence type="predicted"/>
<dbReference type="Proteomes" id="UP000176631">
    <property type="component" value="Unassembled WGS sequence"/>
</dbReference>
<organism evidence="2 3">
    <name type="scientific">Candidatus Woykebacteria bacterium RBG_13_40_15</name>
    <dbReference type="NCBI Taxonomy" id="1802593"/>
    <lineage>
        <taxon>Bacteria</taxon>
        <taxon>Candidatus Woykeibacteriota</taxon>
    </lineage>
</organism>
<protein>
    <recommendedName>
        <fullName evidence="1">AB hydrolase-1 domain-containing protein</fullName>
    </recommendedName>
</protein>
<dbReference type="InterPro" id="IPR050266">
    <property type="entry name" value="AB_hydrolase_sf"/>
</dbReference>
<dbReference type="AlphaFoldDB" id="A0A1G1W5M3"/>
<evidence type="ECO:0000313" key="2">
    <source>
        <dbReference type="EMBL" id="OGY22986.1"/>
    </source>
</evidence>